<dbReference type="EMBL" id="BARS01035690">
    <property type="protein sequence ID" value="GAG21411.1"/>
    <property type="molecule type" value="Genomic_DNA"/>
</dbReference>
<dbReference type="PANTHER" id="PTHR43884">
    <property type="entry name" value="ACYL-COA DEHYDROGENASE"/>
    <property type="match status" value="1"/>
</dbReference>
<dbReference type="InterPro" id="IPR009075">
    <property type="entry name" value="AcylCo_DH/oxidase_C"/>
</dbReference>
<dbReference type="AlphaFoldDB" id="X0X8X7"/>
<dbReference type="InterPro" id="IPR006089">
    <property type="entry name" value="Acyl-CoA_DH_CS"/>
</dbReference>
<keyword evidence="3" id="KW-0285">Flavoprotein</keyword>
<dbReference type="Pfam" id="PF00441">
    <property type="entry name" value="Acyl-CoA_dh_1"/>
    <property type="match status" value="1"/>
</dbReference>
<comment type="similarity">
    <text evidence="2">Belongs to the acyl-CoA dehydrogenase family.</text>
</comment>
<dbReference type="GO" id="GO:0003995">
    <property type="term" value="F:acyl-CoA dehydrogenase activity"/>
    <property type="evidence" value="ECO:0007669"/>
    <property type="project" value="InterPro"/>
</dbReference>
<gene>
    <name evidence="6" type="ORF">S01H1_54961</name>
</gene>
<evidence type="ECO:0000256" key="3">
    <source>
        <dbReference type="ARBA" id="ARBA00022630"/>
    </source>
</evidence>
<comment type="caution">
    <text evidence="6">The sequence shown here is derived from an EMBL/GenBank/DDBJ whole genome shotgun (WGS) entry which is preliminary data.</text>
</comment>
<accession>X0X8X7</accession>
<dbReference type="Gene3D" id="2.40.110.10">
    <property type="entry name" value="Butyryl-CoA Dehydrogenase, subunit A, domain 2"/>
    <property type="match status" value="1"/>
</dbReference>
<feature type="non-terminal residue" evidence="6">
    <location>
        <position position="1"/>
    </location>
</feature>
<dbReference type="SUPFAM" id="SSF47203">
    <property type="entry name" value="Acyl-CoA dehydrogenase C-terminal domain-like"/>
    <property type="match status" value="1"/>
</dbReference>
<proteinExistence type="inferred from homology"/>
<evidence type="ECO:0000313" key="6">
    <source>
        <dbReference type="EMBL" id="GAG21411.1"/>
    </source>
</evidence>
<feature type="domain" description="Acyl-CoA dehydrogenase/oxidase C-terminal" evidence="5">
    <location>
        <begin position="63"/>
        <end position="211"/>
    </location>
</feature>
<name>X0X8X7_9ZZZZ</name>
<dbReference type="InterPro" id="IPR036250">
    <property type="entry name" value="AcylCo_DH-like_C"/>
</dbReference>
<evidence type="ECO:0000256" key="4">
    <source>
        <dbReference type="ARBA" id="ARBA00022827"/>
    </source>
</evidence>
<keyword evidence="4" id="KW-0274">FAD</keyword>
<dbReference type="PROSITE" id="PS00073">
    <property type="entry name" value="ACYL_COA_DH_2"/>
    <property type="match status" value="1"/>
</dbReference>
<evidence type="ECO:0000256" key="1">
    <source>
        <dbReference type="ARBA" id="ARBA00001974"/>
    </source>
</evidence>
<evidence type="ECO:0000256" key="2">
    <source>
        <dbReference type="ARBA" id="ARBA00009347"/>
    </source>
</evidence>
<dbReference type="InterPro" id="IPR009100">
    <property type="entry name" value="AcylCoA_DH/oxidase_NM_dom_sf"/>
</dbReference>
<dbReference type="FunFam" id="1.20.140.10:FF:000004">
    <property type="entry name" value="Acyl-CoA dehydrogenase FadE25"/>
    <property type="match status" value="1"/>
</dbReference>
<sequence>LCQTNPEAERPYRGQSLFIVDSDAAGVEVRKIEGKLGIRASPLGEVTLEDVSLPLEGLLGERDRGFYHTMDFFNGSRVEIAAQGVGIAQGALDRALGYAKEREVSGVRISDFQAVSHKLADMVIKIEGARLLVYKAAWLVDQGRPDPAMSSMAKARAGRVAVEVADDAIQILGGYGYIGEYEVERFFRDAKITEIYEGTTEIQRNTIARFLLRKG</sequence>
<organism evidence="6">
    <name type="scientific">marine sediment metagenome</name>
    <dbReference type="NCBI Taxonomy" id="412755"/>
    <lineage>
        <taxon>unclassified sequences</taxon>
        <taxon>metagenomes</taxon>
        <taxon>ecological metagenomes</taxon>
    </lineage>
</organism>
<dbReference type="SUPFAM" id="SSF56645">
    <property type="entry name" value="Acyl-CoA dehydrogenase NM domain-like"/>
    <property type="match status" value="1"/>
</dbReference>
<protein>
    <recommendedName>
        <fullName evidence="5">Acyl-CoA dehydrogenase/oxidase C-terminal domain-containing protein</fullName>
    </recommendedName>
</protein>
<dbReference type="InterPro" id="IPR046373">
    <property type="entry name" value="Acyl-CoA_Oxase/DH_mid-dom_sf"/>
</dbReference>
<evidence type="ECO:0000259" key="5">
    <source>
        <dbReference type="Pfam" id="PF00441"/>
    </source>
</evidence>
<dbReference type="PANTHER" id="PTHR43884:SF12">
    <property type="entry name" value="ISOVALERYL-COA DEHYDROGENASE, MITOCHONDRIAL-RELATED"/>
    <property type="match status" value="1"/>
</dbReference>
<comment type="cofactor">
    <cofactor evidence="1">
        <name>FAD</name>
        <dbReference type="ChEBI" id="CHEBI:57692"/>
    </cofactor>
</comment>
<dbReference type="Gene3D" id="1.20.140.10">
    <property type="entry name" value="Butyryl-CoA Dehydrogenase, subunit A, domain 3"/>
    <property type="match status" value="1"/>
</dbReference>
<reference evidence="6" key="1">
    <citation type="journal article" date="2014" name="Front. Microbiol.">
        <title>High frequency of phylogenetically diverse reductive dehalogenase-homologous genes in deep subseafloor sedimentary metagenomes.</title>
        <authorList>
            <person name="Kawai M."/>
            <person name="Futagami T."/>
            <person name="Toyoda A."/>
            <person name="Takaki Y."/>
            <person name="Nishi S."/>
            <person name="Hori S."/>
            <person name="Arai W."/>
            <person name="Tsubouchi T."/>
            <person name="Morono Y."/>
            <person name="Uchiyama I."/>
            <person name="Ito T."/>
            <person name="Fujiyama A."/>
            <person name="Inagaki F."/>
            <person name="Takami H."/>
        </authorList>
    </citation>
    <scope>NUCLEOTIDE SEQUENCE</scope>
    <source>
        <strain evidence="6">Expedition CK06-06</strain>
    </source>
</reference>